<reference evidence="5 6" key="1">
    <citation type="submission" date="2019-06" db="EMBL/GenBank/DDBJ databases">
        <title>Genome sequencing of plant associated microbes to promote plant fitness in Sorghum bicolor and Oryza sativa.</title>
        <authorList>
            <person name="Coleman-Derr D."/>
        </authorList>
    </citation>
    <scope>NUCLEOTIDE SEQUENCE [LARGE SCALE GENOMIC DNA]</scope>
    <source>
        <strain evidence="5 6">KV-663</strain>
    </source>
</reference>
<evidence type="ECO:0000256" key="3">
    <source>
        <dbReference type="SAM" id="MobiDB-lite"/>
    </source>
</evidence>
<dbReference type="EMBL" id="VFPM01000003">
    <property type="protein sequence ID" value="TQM57936.1"/>
    <property type="molecule type" value="Genomic_DNA"/>
</dbReference>
<feature type="domain" description="ANTAR" evidence="4">
    <location>
        <begin position="162"/>
        <end position="223"/>
    </location>
</feature>
<proteinExistence type="predicted"/>
<comment type="caution">
    <text evidence="5">The sequence shown here is derived from an EMBL/GenBank/DDBJ whole genome shotgun (WGS) entry which is preliminary data.</text>
</comment>
<name>A0A543HHY4_9MICO</name>
<gene>
    <name evidence="5" type="ORF">FBY41_3287</name>
</gene>
<accession>A0A543HHY4</accession>
<feature type="region of interest" description="Disordered" evidence="3">
    <location>
        <begin position="229"/>
        <end position="258"/>
    </location>
</feature>
<evidence type="ECO:0000259" key="4">
    <source>
        <dbReference type="PROSITE" id="PS50921"/>
    </source>
</evidence>
<evidence type="ECO:0000256" key="2">
    <source>
        <dbReference type="ARBA" id="ARBA00023163"/>
    </source>
</evidence>
<sequence>MRDRASILSELAKAVAVQERAMPLPERLCHAAVSIMGARGASLTIAYTAPHRVTLCSTDDEAARLEDLQDVLGQGPGPTAYRTGLQLRAGIGVWGEPVDARWVQFDEAVRDAFGAVRMTAIPVHPDGEILGVLTCHQPADSTPRLEQDAAQFLADAIGVSILKDPDALATDLSGPWASRAQIHQATGMVVSQLRLSPDEALALLRAHAFAHTWPLARVAAAVVTRELDFAASDRDTEPSRRSPERSGSTPNRDGTDQP</sequence>
<keyword evidence="6" id="KW-1185">Reference proteome</keyword>
<organism evidence="5 6">
    <name type="scientific">Humibacillus xanthopallidus</name>
    <dbReference type="NCBI Taxonomy" id="412689"/>
    <lineage>
        <taxon>Bacteria</taxon>
        <taxon>Bacillati</taxon>
        <taxon>Actinomycetota</taxon>
        <taxon>Actinomycetes</taxon>
        <taxon>Micrococcales</taxon>
        <taxon>Intrasporangiaceae</taxon>
        <taxon>Humibacillus</taxon>
    </lineage>
</organism>
<dbReference type="Gene3D" id="3.30.450.40">
    <property type="match status" value="1"/>
</dbReference>
<keyword evidence="1" id="KW-0805">Transcription regulation</keyword>
<dbReference type="AlphaFoldDB" id="A0A543HHY4"/>
<dbReference type="OrthoDB" id="7466251at2"/>
<evidence type="ECO:0000256" key="1">
    <source>
        <dbReference type="ARBA" id="ARBA00023015"/>
    </source>
</evidence>
<dbReference type="Pfam" id="PF03861">
    <property type="entry name" value="ANTAR"/>
    <property type="match status" value="1"/>
</dbReference>
<feature type="compositionally biased region" description="Basic and acidic residues" evidence="3">
    <location>
        <begin position="229"/>
        <end position="244"/>
    </location>
</feature>
<protein>
    <submittedName>
        <fullName evidence="5">GAF domain-containing protein</fullName>
    </submittedName>
</protein>
<dbReference type="RefSeq" id="WP_141845337.1">
    <property type="nucleotide sequence ID" value="NZ_VFPM01000003.1"/>
</dbReference>
<dbReference type="PROSITE" id="PS50921">
    <property type="entry name" value="ANTAR"/>
    <property type="match status" value="1"/>
</dbReference>
<dbReference type="InterPro" id="IPR003018">
    <property type="entry name" value="GAF"/>
</dbReference>
<dbReference type="SMART" id="SM01012">
    <property type="entry name" value="ANTAR"/>
    <property type="match status" value="1"/>
</dbReference>
<keyword evidence="2" id="KW-0804">Transcription</keyword>
<dbReference type="Proteomes" id="UP000316747">
    <property type="component" value="Unassembled WGS sequence"/>
</dbReference>
<dbReference type="InterPro" id="IPR036388">
    <property type="entry name" value="WH-like_DNA-bd_sf"/>
</dbReference>
<dbReference type="Pfam" id="PF01590">
    <property type="entry name" value="GAF"/>
    <property type="match status" value="1"/>
</dbReference>
<dbReference type="Gene3D" id="1.10.10.10">
    <property type="entry name" value="Winged helix-like DNA-binding domain superfamily/Winged helix DNA-binding domain"/>
    <property type="match status" value="1"/>
</dbReference>
<evidence type="ECO:0000313" key="5">
    <source>
        <dbReference type="EMBL" id="TQM57936.1"/>
    </source>
</evidence>
<dbReference type="GO" id="GO:0003723">
    <property type="term" value="F:RNA binding"/>
    <property type="evidence" value="ECO:0007669"/>
    <property type="project" value="InterPro"/>
</dbReference>
<dbReference type="InterPro" id="IPR005561">
    <property type="entry name" value="ANTAR"/>
</dbReference>
<dbReference type="InterPro" id="IPR029016">
    <property type="entry name" value="GAF-like_dom_sf"/>
</dbReference>
<dbReference type="SUPFAM" id="SSF55781">
    <property type="entry name" value="GAF domain-like"/>
    <property type="match status" value="1"/>
</dbReference>
<evidence type="ECO:0000313" key="6">
    <source>
        <dbReference type="Proteomes" id="UP000316747"/>
    </source>
</evidence>